<organism evidence="5 6">
    <name type="scientific">Flavobacterium crassostreae</name>
    <dbReference type="NCBI Taxonomy" id="1763534"/>
    <lineage>
        <taxon>Bacteria</taxon>
        <taxon>Pseudomonadati</taxon>
        <taxon>Bacteroidota</taxon>
        <taxon>Flavobacteriia</taxon>
        <taxon>Flavobacteriales</taxon>
        <taxon>Flavobacteriaceae</taxon>
        <taxon>Flavobacterium</taxon>
    </lineage>
</organism>
<gene>
    <name evidence="5" type="ORF">LPBF_08070</name>
</gene>
<dbReference type="OrthoDB" id="32195at2"/>
<accession>A0A1B9E066</accession>
<evidence type="ECO:0000313" key="5">
    <source>
        <dbReference type="EMBL" id="OCB75342.1"/>
    </source>
</evidence>
<dbReference type="PANTHER" id="PTHR33841:SF5">
    <property type="entry name" value="DNA METHYLASE (MODIFICATION METHYLASE) (METHYLTRANSFERASE)-RELATED"/>
    <property type="match status" value="1"/>
</dbReference>
<dbReference type="EMBL" id="LVEP01000029">
    <property type="protein sequence ID" value="OCB75342.1"/>
    <property type="molecule type" value="Genomic_DNA"/>
</dbReference>
<dbReference type="Pfam" id="PF20473">
    <property type="entry name" value="MmeI_Mtase"/>
    <property type="match status" value="1"/>
</dbReference>
<comment type="caution">
    <text evidence="5">The sequence shown here is derived from an EMBL/GenBank/DDBJ whole genome shotgun (WGS) entry which is preliminary data.</text>
</comment>
<dbReference type="PANTHER" id="PTHR33841">
    <property type="entry name" value="DNA METHYLTRANSFERASE YEEA-RELATED"/>
    <property type="match status" value="1"/>
</dbReference>
<dbReference type="GO" id="GO:0008168">
    <property type="term" value="F:methyltransferase activity"/>
    <property type="evidence" value="ECO:0007669"/>
    <property type="project" value="UniProtKB-KW"/>
</dbReference>
<dbReference type="STRING" id="1763534.GCA_001831475_00529"/>
<dbReference type="SUPFAM" id="SSF53335">
    <property type="entry name" value="S-adenosyl-L-methionine-dependent methyltransferases"/>
    <property type="match status" value="1"/>
</dbReference>
<proteinExistence type="predicted"/>
<sequence length="1008" mass="118893">MNYKDFFSNLGFNFKSDLENSIMEFEKKENLSKKLKNSVLFYKSPNNTNTSFYLITTELSSTEIEDIRKYIWNKNDADLIFYYPDEDAKLVMFYAKYSPKISNEESKLDTFSTSEKDLEKIEQIKLWKFDSGVFWLNYSKFITKAKYKGIDKELVNTLNALRDQLNVILSKLILDKRECNKTVQALIDRTLYIKYLEDKHIINSRFYDYYFKDASLNYQKILENYSDADVNKLFKIIHEIFNNNLFEQPTIDDKYLTNEIRNLIATSFKANTNSGQLRLFDFQFDVLPVEFISYIYEVFLSDKQKENGIYYTPKKLAQLIVDDVINEDRIGSILDPSSGSGMFLIVGYQRLLEIAKKQGLEPQDSIGKIKFRSKLLADNIFGIEKELTAQRFTIFSLSLQIFEGIDPVDIKEYITNELSQKGKVELFSGFSFFENIKQANSLNILEKTFENKQFSYLLGNPPFFKIPNTNEYSDEISFLNSYEVNQVKEDKKLIAKNIVGTSQISQCFFLKIKDWSNENTRFGFVSNSSNFYNDRSESFQEYFYSKYGIEKIYELSRVKKILFEKANESVIALIFTNNLKNNIIEYYPVDLGLFSEKPFELLIIQEDKVVEIEQKKLIIKKNKLRDFLVGNLFDINLTEKLGDNKKLIHSYSSIGRGFQIWGETARKKEFGITKEMWRSFDEQIKKTYLNRFIKKFFNEYEDNTYNKSYIKPSNLKPFVKLPSQKFISDLSNFERPISNKETYLGSKLMFTRIGSKLNCVYSSDNDYFDFSIYTIKLKNKNLYYLFQAILNSNIIEYYLDFYLRKRVFDSFSRIGNEDILNIPIPKNLDQNLIDKISNISKDLTERKFEFSEKRQELNELIYELYELSYWEKQRIRDYFLPKNKIGRKKNKLDNYKTTINEVLSFYLKNSITIEETPTDFNLIVMKISLNSNSDTPKADATKRFILNEVFENNPNGNFLASQEKIFGQDCVYIIKEDINTNWSETKAFEDGQDILKHIITSEDGERIH</sequence>
<dbReference type="RefSeq" id="WP_066334863.1">
    <property type="nucleotide sequence ID" value="NZ_CP017688.1"/>
</dbReference>
<evidence type="ECO:0000313" key="6">
    <source>
        <dbReference type="Proteomes" id="UP000093510"/>
    </source>
</evidence>
<name>A0A1B9E066_9FLAO</name>
<dbReference type="AlphaFoldDB" id="A0A1B9E066"/>
<feature type="domain" description="MmeI-like DNA-methyltransferase" evidence="4">
    <location>
        <begin position="332"/>
        <end position="529"/>
    </location>
</feature>
<dbReference type="InterPro" id="IPR029063">
    <property type="entry name" value="SAM-dependent_MTases_sf"/>
</dbReference>
<protein>
    <recommendedName>
        <fullName evidence="4">MmeI-like DNA-methyltransferase domain-containing protein</fullName>
    </recommendedName>
</protein>
<dbReference type="Proteomes" id="UP000093510">
    <property type="component" value="Unassembled WGS sequence"/>
</dbReference>
<keyword evidence="6" id="KW-1185">Reference proteome</keyword>
<evidence type="ECO:0000256" key="3">
    <source>
        <dbReference type="ARBA" id="ARBA00022691"/>
    </source>
</evidence>
<dbReference type="PRINTS" id="PR00507">
    <property type="entry name" value="N12N6MTFRASE"/>
</dbReference>
<dbReference type="InterPro" id="IPR050953">
    <property type="entry name" value="N4_N6_ade-DNA_methylase"/>
</dbReference>
<dbReference type="Gene3D" id="3.40.50.150">
    <property type="entry name" value="Vaccinia Virus protein VP39"/>
    <property type="match status" value="1"/>
</dbReference>
<keyword evidence="3" id="KW-0949">S-adenosyl-L-methionine</keyword>
<dbReference type="InterPro" id="IPR046816">
    <property type="entry name" value="MmeI_Mtase"/>
</dbReference>
<keyword evidence="1" id="KW-0489">Methyltransferase</keyword>
<reference evidence="5 6" key="1">
    <citation type="submission" date="2016-03" db="EMBL/GenBank/DDBJ databases">
        <authorList>
            <person name="Ploux O."/>
        </authorList>
    </citation>
    <scope>NUCLEOTIDE SEQUENCE [LARGE SCALE GENOMIC DNA]</scope>
    <source>
        <strain evidence="5 6">LPB0076</strain>
    </source>
</reference>
<evidence type="ECO:0000256" key="2">
    <source>
        <dbReference type="ARBA" id="ARBA00022679"/>
    </source>
</evidence>
<dbReference type="GO" id="GO:0032259">
    <property type="term" value="P:methylation"/>
    <property type="evidence" value="ECO:0007669"/>
    <property type="project" value="UniProtKB-KW"/>
</dbReference>
<evidence type="ECO:0000259" key="4">
    <source>
        <dbReference type="Pfam" id="PF20473"/>
    </source>
</evidence>
<evidence type="ECO:0000256" key="1">
    <source>
        <dbReference type="ARBA" id="ARBA00022603"/>
    </source>
</evidence>
<keyword evidence="2" id="KW-0808">Transferase</keyword>